<proteinExistence type="inferred from homology"/>
<feature type="domain" description="Glycosyltransferase 2-like" evidence="4">
    <location>
        <begin position="31"/>
        <end position="141"/>
    </location>
</feature>
<dbReference type="PANTHER" id="PTHR43685:SF5">
    <property type="entry name" value="GLYCOSYLTRANSFERASE EPSE-RELATED"/>
    <property type="match status" value="1"/>
</dbReference>
<evidence type="ECO:0000259" key="4">
    <source>
        <dbReference type="Pfam" id="PF00535"/>
    </source>
</evidence>
<accession>A0ABX0K6T1</accession>
<dbReference type="SUPFAM" id="SSF53448">
    <property type="entry name" value="Nucleotide-diphospho-sugar transferases"/>
    <property type="match status" value="1"/>
</dbReference>
<evidence type="ECO:0000313" key="5">
    <source>
        <dbReference type="EMBL" id="NHO32110.1"/>
    </source>
</evidence>
<dbReference type="PANTHER" id="PTHR43685">
    <property type="entry name" value="GLYCOSYLTRANSFERASE"/>
    <property type="match status" value="1"/>
</dbReference>
<comment type="similarity">
    <text evidence="1">Belongs to the glycosyltransferase 2 family.</text>
</comment>
<name>A0ABX0K6T1_9PROT</name>
<dbReference type="InterPro" id="IPR001173">
    <property type="entry name" value="Glyco_trans_2-like"/>
</dbReference>
<comment type="caution">
    <text evidence="5">The sequence shown here is derived from an EMBL/GenBank/DDBJ whole genome shotgun (WGS) entry which is preliminary data.</text>
</comment>
<protein>
    <submittedName>
        <fullName evidence="5">Glycosyltransferase</fullName>
    </submittedName>
</protein>
<keyword evidence="6" id="KW-1185">Reference proteome</keyword>
<gene>
    <name evidence="5" type="ORF">GOB84_05940</name>
</gene>
<evidence type="ECO:0000256" key="3">
    <source>
        <dbReference type="ARBA" id="ARBA00022679"/>
    </source>
</evidence>
<evidence type="ECO:0000256" key="1">
    <source>
        <dbReference type="ARBA" id="ARBA00006739"/>
    </source>
</evidence>
<organism evidence="5 6">
    <name type="scientific">Acetobacter fallax</name>
    <dbReference type="NCBI Taxonomy" id="1737473"/>
    <lineage>
        <taxon>Bacteria</taxon>
        <taxon>Pseudomonadati</taxon>
        <taxon>Pseudomonadota</taxon>
        <taxon>Alphaproteobacteria</taxon>
        <taxon>Acetobacterales</taxon>
        <taxon>Acetobacteraceae</taxon>
        <taxon>Acetobacter</taxon>
    </lineage>
</organism>
<reference evidence="5 6" key="1">
    <citation type="journal article" date="2020" name="Int. J. Syst. Evol. Microbiol.">
        <title>Novel acetic acid bacteria from cider fermentations: Acetobacter conturbans sp. nov. and Acetobacter fallax sp. nov.</title>
        <authorList>
            <person name="Sombolestani A.S."/>
            <person name="Cleenwerck I."/>
            <person name="Cnockaert M."/>
            <person name="Borremans W."/>
            <person name="Wieme A.D."/>
            <person name="De Vuyst L."/>
            <person name="Vandamme P."/>
        </authorList>
    </citation>
    <scope>NUCLEOTIDE SEQUENCE [LARGE SCALE GENOMIC DNA]</scope>
    <source>
        <strain evidence="5 6">LMG 1637</strain>
    </source>
</reference>
<dbReference type="Proteomes" id="UP000615326">
    <property type="component" value="Unassembled WGS sequence"/>
</dbReference>
<keyword evidence="3" id="KW-0808">Transferase</keyword>
<dbReference type="RefSeq" id="WP_173576647.1">
    <property type="nucleotide sequence ID" value="NZ_WOSW01000007.1"/>
</dbReference>
<dbReference type="Pfam" id="PF00535">
    <property type="entry name" value="Glycos_transf_2"/>
    <property type="match status" value="1"/>
</dbReference>
<evidence type="ECO:0000313" key="6">
    <source>
        <dbReference type="Proteomes" id="UP000615326"/>
    </source>
</evidence>
<keyword evidence="2" id="KW-0328">Glycosyltransferase</keyword>
<dbReference type="Gene3D" id="3.90.550.10">
    <property type="entry name" value="Spore Coat Polysaccharide Biosynthesis Protein SpsA, Chain A"/>
    <property type="match status" value="1"/>
</dbReference>
<dbReference type="InterPro" id="IPR050834">
    <property type="entry name" value="Glycosyltransf_2"/>
</dbReference>
<dbReference type="EMBL" id="WOSW01000007">
    <property type="protein sequence ID" value="NHO32110.1"/>
    <property type="molecule type" value="Genomic_DNA"/>
</dbReference>
<evidence type="ECO:0000256" key="2">
    <source>
        <dbReference type="ARBA" id="ARBA00022676"/>
    </source>
</evidence>
<dbReference type="InterPro" id="IPR029044">
    <property type="entry name" value="Nucleotide-diphossugar_trans"/>
</dbReference>
<sequence length="332" mass="36892">MSATPMAPASWAPRFVRMGQDTADGPPVAILLSLFNGEVFLNRQLDSFLEQQHRNWLLLWRDDGSCDASRAILKAFQANRGAGRCTEIDSDSDTNIGIAASYWRLLEHVPAGYLVAFADQDDVWLPEKLSRGITALERVPPDTPALYSGRQILTDRLLNPLTTSPVTGNLQGVFSALAQNIATGCTIMLNEKALHLMNEMRPPPPFILHDWAAYLAVSAAGGTVCVDEQPVILYRQHSTNAVGAPTSWFRRAYAAIQRGPGVFMTIFRSNLTWLLNHQDAIAPSVINSLETIQRGMTAGTYFRRLQLLRQFPGLTRSGFSEKLLFRLWFIFG</sequence>